<accession>A0A8J5CJ11</accession>
<keyword evidence="2" id="KW-1185">Reference proteome</keyword>
<proteinExistence type="predicted"/>
<organism evidence="1 2">
    <name type="scientific">Chionoecetes opilio</name>
    <name type="common">Atlantic snow crab</name>
    <name type="synonym">Cancer opilio</name>
    <dbReference type="NCBI Taxonomy" id="41210"/>
    <lineage>
        <taxon>Eukaryota</taxon>
        <taxon>Metazoa</taxon>
        <taxon>Ecdysozoa</taxon>
        <taxon>Arthropoda</taxon>
        <taxon>Crustacea</taxon>
        <taxon>Multicrustacea</taxon>
        <taxon>Malacostraca</taxon>
        <taxon>Eumalacostraca</taxon>
        <taxon>Eucarida</taxon>
        <taxon>Decapoda</taxon>
        <taxon>Pleocyemata</taxon>
        <taxon>Brachyura</taxon>
        <taxon>Eubrachyura</taxon>
        <taxon>Majoidea</taxon>
        <taxon>Majidae</taxon>
        <taxon>Chionoecetes</taxon>
    </lineage>
</organism>
<dbReference type="EMBL" id="JACEEZ010025231">
    <property type="protein sequence ID" value="KAG0703095.1"/>
    <property type="molecule type" value="Genomic_DNA"/>
</dbReference>
<evidence type="ECO:0000313" key="1">
    <source>
        <dbReference type="EMBL" id="KAG0703095.1"/>
    </source>
</evidence>
<reference evidence="1" key="1">
    <citation type="submission" date="2020-07" db="EMBL/GenBank/DDBJ databases">
        <title>The High-quality genome of the commercially important snow crab, Chionoecetes opilio.</title>
        <authorList>
            <person name="Jeong J.-H."/>
            <person name="Ryu S."/>
        </authorList>
    </citation>
    <scope>NUCLEOTIDE SEQUENCE</scope>
    <source>
        <strain evidence="1">MADBK_172401_WGS</strain>
        <tissue evidence="1">Digestive gland</tissue>
    </source>
</reference>
<comment type="caution">
    <text evidence="1">The sequence shown here is derived from an EMBL/GenBank/DDBJ whole genome shotgun (WGS) entry which is preliminary data.</text>
</comment>
<sequence>MVEIKRRKSFKEILQGKPEGGRSLLELTTVRWLSYNDRLGDTPPAESTGVVLEPIHQARWMARNLYSMKMFMFAEQLEYDEETVVKLERLNLFLGLFYTPMWMSSTLAADAPAKICSS</sequence>
<name>A0A8J5CJ11_CHIOP</name>
<dbReference type="AlphaFoldDB" id="A0A8J5CJ11"/>
<protein>
    <submittedName>
        <fullName evidence="1">Uncharacterized protein</fullName>
    </submittedName>
</protein>
<dbReference type="OrthoDB" id="6629168at2759"/>
<evidence type="ECO:0000313" key="2">
    <source>
        <dbReference type="Proteomes" id="UP000770661"/>
    </source>
</evidence>
<dbReference type="Proteomes" id="UP000770661">
    <property type="component" value="Unassembled WGS sequence"/>
</dbReference>
<gene>
    <name evidence="1" type="ORF">GWK47_024929</name>
</gene>